<evidence type="ECO:0000256" key="4">
    <source>
        <dbReference type="ARBA" id="ARBA00022723"/>
    </source>
</evidence>
<protein>
    <recommendedName>
        <fullName evidence="8">Gibberellic acid methyltransferase 2</fullName>
    </recommendedName>
</protein>
<dbReference type="InterPro" id="IPR042086">
    <property type="entry name" value="MeTrfase_capping"/>
</dbReference>
<accession>A0AAU9SS08</accession>
<dbReference type="Proteomes" id="UP000836841">
    <property type="component" value="Chromosome 6"/>
</dbReference>
<dbReference type="Pfam" id="PF03492">
    <property type="entry name" value="Methyltransf_7"/>
    <property type="match status" value="1"/>
</dbReference>
<proteinExistence type="predicted"/>
<dbReference type="PANTHER" id="PTHR31009">
    <property type="entry name" value="S-ADENOSYL-L-METHIONINE:CARBOXYL METHYLTRANSFERASE FAMILY PROTEIN"/>
    <property type="match status" value="1"/>
</dbReference>
<evidence type="ECO:0000313" key="7">
    <source>
        <dbReference type="Proteomes" id="UP000836841"/>
    </source>
</evidence>
<keyword evidence="1" id="KW-0489">Methyltransferase</keyword>
<dbReference type="GO" id="GO:0032259">
    <property type="term" value="P:methylation"/>
    <property type="evidence" value="ECO:0007669"/>
    <property type="project" value="UniProtKB-KW"/>
</dbReference>
<sequence length="387" mass="43272">MESPSLPTAKDWTTTSLHRVLCMQGGEGDVSYVNNSDSQALAITLCKPILISSLQSIKLLLDDHPSPIIRIADLGCATGSNTFSNVDIVVETLSRGYTAVYGGGLPEFEAFFCDLPSNDFNMLFRLLTEKQKVESSKYFACGIAGSFYDRLFPRGTIHVAVSLSALHWLSQIPEKVLEKRSKTWNKGKTWIEGAEKEVVDAFAEQSDKDLDDFLKCRKEEMIKGGVLFVLMGGRPSGSSSQFGDQGSRAKHPFTTTMEQAWQDLIDEGLIEEDTRDGFNIPAYMRSPEEVAAGFDRIGGFKIETMEYQKIVEHSDEKKEEWKKDPVSYGRARTNMVQSAVRPMVDAYLGPDLCDELFKRYENRVATTQEFLHITCFFGVVVVSATRI</sequence>
<evidence type="ECO:0000256" key="3">
    <source>
        <dbReference type="ARBA" id="ARBA00022691"/>
    </source>
</evidence>
<organism evidence="6 7">
    <name type="scientific">Thlaspi arvense</name>
    <name type="common">Field penny-cress</name>
    <dbReference type="NCBI Taxonomy" id="13288"/>
    <lineage>
        <taxon>Eukaryota</taxon>
        <taxon>Viridiplantae</taxon>
        <taxon>Streptophyta</taxon>
        <taxon>Embryophyta</taxon>
        <taxon>Tracheophyta</taxon>
        <taxon>Spermatophyta</taxon>
        <taxon>Magnoliopsida</taxon>
        <taxon>eudicotyledons</taxon>
        <taxon>Gunneridae</taxon>
        <taxon>Pentapetalae</taxon>
        <taxon>rosids</taxon>
        <taxon>malvids</taxon>
        <taxon>Brassicales</taxon>
        <taxon>Brassicaceae</taxon>
        <taxon>Thlaspideae</taxon>
        <taxon>Thlaspi</taxon>
    </lineage>
</organism>
<name>A0AAU9SS08_THLAR</name>
<dbReference type="AlphaFoldDB" id="A0AAU9SS08"/>
<dbReference type="Gene3D" id="1.10.1200.270">
    <property type="entry name" value="Methyltransferase, alpha-helical capping domain"/>
    <property type="match status" value="1"/>
</dbReference>
<evidence type="ECO:0008006" key="8">
    <source>
        <dbReference type="Google" id="ProtNLM"/>
    </source>
</evidence>
<keyword evidence="7" id="KW-1185">Reference proteome</keyword>
<evidence type="ECO:0000256" key="1">
    <source>
        <dbReference type="ARBA" id="ARBA00022603"/>
    </source>
</evidence>
<dbReference type="InterPro" id="IPR029063">
    <property type="entry name" value="SAM-dependent_MTases_sf"/>
</dbReference>
<dbReference type="EMBL" id="OU466862">
    <property type="protein sequence ID" value="CAH2069766.1"/>
    <property type="molecule type" value="Genomic_DNA"/>
</dbReference>
<dbReference type="Gene3D" id="3.40.50.150">
    <property type="entry name" value="Vaccinia Virus protein VP39"/>
    <property type="match status" value="1"/>
</dbReference>
<reference evidence="6 7" key="1">
    <citation type="submission" date="2022-03" db="EMBL/GenBank/DDBJ databases">
        <authorList>
            <person name="Nunn A."/>
            <person name="Chopra R."/>
            <person name="Nunn A."/>
            <person name="Contreras Garrido A."/>
        </authorList>
    </citation>
    <scope>NUCLEOTIDE SEQUENCE [LARGE SCALE GENOMIC DNA]</scope>
</reference>
<keyword evidence="4" id="KW-0479">Metal-binding</keyword>
<evidence type="ECO:0000256" key="2">
    <source>
        <dbReference type="ARBA" id="ARBA00022679"/>
    </source>
</evidence>
<gene>
    <name evidence="6" type="ORF">TAV2_LOCUS18906</name>
</gene>
<dbReference type="GO" id="GO:0008168">
    <property type="term" value="F:methyltransferase activity"/>
    <property type="evidence" value="ECO:0007669"/>
    <property type="project" value="UniProtKB-KW"/>
</dbReference>
<dbReference type="GO" id="GO:0046872">
    <property type="term" value="F:metal ion binding"/>
    <property type="evidence" value="ECO:0007669"/>
    <property type="project" value="UniProtKB-KW"/>
</dbReference>
<keyword evidence="3" id="KW-0949">S-adenosyl-L-methionine</keyword>
<keyword evidence="2" id="KW-0808">Transferase</keyword>
<dbReference type="InterPro" id="IPR005299">
    <property type="entry name" value="MeTrfase_7"/>
</dbReference>
<evidence type="ECO:0000256" key="5">
    <source>
        <dbReference type="ARBA" id="ARBA00022842"/>
    </source>
</evidence>
<keyword evidence="5" id="KW-0460">Magnesium</keyword>
<evidence type="ECO:0000313" key="6">
    <source>
        <dbReference type="EMBL" id="CAH2069766.1"/>
    </source>
</evidence>
<dbReference type="SUPFAM" id="SSF53335">
    <property type="entry name" value="S-adenosyl-L-methionine-dependent methyltransferases"/>
    <property type="match status" value="1"/>
</dbReference>